<protein>
    <recommendedName>
        <fullName evidence="3">YdhG-like domain-containing protein</fullName>
    </recommendedName>
</protein>
<dbReference type="EMBL" id="AP025730">
    <property type="protein sequence ID" value="BDI05281.1"/>
    <property type="molecule type" value="Genomic_DNA"/>
</dbReference>
<proteinExistence type="predicted"/>
<dbReference type="SUPFAM" id="SSF159888">
    <property type="entry name" value="YdhG-like"/>
    <property type="match status" value="1"/>
</dbReference>
<accession>A0ABM7YLG7</accession>
<dbReference type="Proteomes" id="UP001057498">
    <property type="component" value="Chromosome"/>
</dbReference>
<organism evidence="1 2">
    <name type="scientific">Sphaerotilus microaerophilus</name>
    <dbReference type="NCBI Taxonomy" id="2914710"/>
    <lineage>
        <taxon>Bacteria</taxon>
        <taxon>Pseudomonadati</taxon>
        <taxon>Pseudomonadota</taxon>
        <taxon>Betaproteobacteria</taxon>
        <taxon>Burkholderiales</taxon>
        <taxon>Sphaerotilaceae</taxon>
        <taxon>Sphaerotilus</taxon>
    </lineage>
</organism>
<gene>
    <name evidence="1" type="ORF">CATMQ487_22510</name>
</gene>
<evidence type="ECO:0000313" key="2">
    <source>
        <dbReference type="Proteomes" id="UP001057498"/>
    </source>
</evidence>
<dbReference type="RefSeq" id="WP_251973327.1">
    <property type="nucleotide sequence ID" value="NZ_AP025730.1"/>
</dbReference>
<name>A0ABM7YLG7_9BURK</name>
<reference evidence="1" key="1">
    <citation type="submission" date="2022-04" db="EMBL/GenBank/DDBJ databases">
        <title>Whole genome sequence of Sphaerotilus sp. FB-5.</title>
        <authorList>
            <person name="Takeda M."/>
            <person name="Narihara S."/>
            <person name="Akimoto M."/>
            <person name="Akimoto R."/>
            <person name="Nishiyashiki S."/>
            <person name="Murakami T."/>
        </authorList>
    </citation>
    <scope>NUCLEOTIDE SEQUENCE</scope>
    <source>
        <strain evidence="1">FB-5</strain>
    </source>
</reference>
<evidence type="ECO:0000313" key="1">
    <source>
        <dbReference type="EMBL" id="BDI05281.1"/>
    </source>
</evidence>
<keyword evidence="2" id="KW-1185">Reference proteome</keyword>
<sequence>MTRPKASQDFAAGSGAVDALLAALEHPNKEGIQLLRKAILELDARIREEVKWNAPSFALDDHFATFKLHPPGKIQLVLHTGAKPKAARRQFALQGEQGLVKWAAPDRCVVNIGSTDAARDHSHVVVDLVGQWIRQLSDRPRPVAP</sequence>
<evidence type="ECO:0008006" key="3">
    <source>
        <dbReference type="Google" id="ProtNLM"/>
    </source>
</evidence>